<keyword evidence="9" id="KW-1185">Reference proteome</keyword>
<comment type="caution">
    <text evidence="8">The sequence shown here is derived from an EMBL/GenBank/DDBJ whole genome shotgun (WGS) entry which is preliminary data.</text>
</comment>
<comment type="catalytic activity">
    <reaction evidence="1">
        <text>Hydrolysis of terminal non-reducing N-acetyl-D-hexosamine residues in N-acetyl-beta-D-hexosaminides.</text>
        <dbReference type="EC" id="3.2.1.52"/>
    </reaction>
</comment>
<evidence type="ECO:0000256" key="2">
    <source>
        <dbReference type="ARBA" id="ARBA00005336"/>
    </source>
</evidence>
<dbReference type="Proteomes" id="UP000569329">
    <property type="component" value="Unassembled WGS sequence"/>
</dbReference>
<evidence type="ECO:0000256" key="4">
    <source>
        <dbReference type="ARBA" id="ARBA00022801"/>
    </source>
</evidence>
<organism evidence="8 9">
    <name type="scientific">Halosaccharopolyspora lacisalsi</name>
    <dbReference type="NCBI Taxonomy" id="1000566"/>
    <lineage>
        <taxon>Bacteria</taxon>
        <taxon>Bacillati</taxon>
        <taxon>Actinomycetota</taxon>
        <taxon>Actinomycetes</taxon>
        <taxon>Pseudonocardiales</taxon>
        <taxon>Pseudonocardiaceae</taxon>
        <taxon>Halosaccharopolyspora</taxon>
    </lineage>
</organism>
<evidence type="ECO:0000256" key="3">
    <source>
        <dbReference type="ARBA" id="ARBA00012663"/>
    </source>
</evidence>
<comment type="similarity">
    <text evidence="2">Belongs to the glycosyl hydrolase 3 family.</text>
</comment>
<dbReference type="InterPro" id="IPR017853">
    <property type="entry name" value="GH"/>
</dbReference>
<dbReference type="InterPro" id="IPR036881">
    <property type="entry name" value="Glyco_hydro_3_C_sf"/>
</dbReference>
<dbReference type="InterPro" id="IPR001764">
    <property type="entry name" value="Glyco_hydro_3_N"/>
</dbReference>
<dbReference type="InterPro" id="IPR036962">
    <property type="entry name" value="Glyco_hydro_3_N_sf"/>
</dbReference>
<sequence length="608" mass="65119">MSAPHRVAVALISSIALVSVGVGTGGAAPPPPDHRGRVSDEAARSWTRHKIARMSLEEKVGQLFVTYAYGRTADTAHPDNRAEFGVDTPAEVVRRYHLGGVIHFSWTDSLHEPKQIAELSNGLQHAAASSGAGIPLTISTDQEQGLVTRIGPPATQLPGNMALGAGRSADAAEQAAAITGRELRAMGLTRDFAPVGDVNVNPLNPVIGVRSFSSDPQLAARLTAAQVRGYQDSAPADETVSSAVKHFPGHGDTSVDSHTSLPVIDHTHEEWERLDAPPFRQAIAENVDSVMTAHIKVPKLDDSGEPATLSPKVLTGMLREELGYDGVIITDSLQMDAVQKLHSDAELPVLALKAGADQLLMPQNLSVAIDSVLRAVRSGEITERRIDASVERVLMMKLRRGVITDPFVDVSRVDEVVGAPEHRRAAQRITDDTITLLRDDAGLLPLAENPGRMLVTGRGEQATATLAEKIRQRGPETSALATGSSPGPEQIHRAVERAKKHDVTVVLTNAAWTEEHASQRDLLRALRDAGVRVVAVAVRDPYDAAYVDRVRTWLSTYSSKAVSMESLARVLFGEIAPTGKLPAPVPDPDHPGTNLYPFGHGLTWRGAP</sequence>
<dbReference type="SUPFAM" id="SSF51445">
    <property type="entry name" value="(Trans)glycosidases"/>
    <property type="match status" value="1"/>
</dbReference>
<evidence type="ECO:0000313" key="8">
    <source>
        <dbReference type="EMBL" id="MBA8827359.1"/>
    </source>
</evidence>
<dbReference type="Pfam" id="PF01915">
    <property type="entry name" value="Glyco_hydro_3_C"/>
    <property type="match status" value="1"/>
</dbReference>
<dbReference type="EMBL" id="JACGWZ010000008">
    <property type="protein sequence ID" value="MBA8827359.1"/>
    <property type="molecule type" value="Genomic_DNA"/>
</dbReference>
<evidence type="ECO:0000313" key="9">
    <source>
        <dbReference type="Proteomes" id="UP000569329"/>
    </source>
</evidence>
<keyword evidence="4 8" id="KW-0378">Hydrolase</keyword>
<feature type="domain" description="Glycoside hydrolase family 3 C-terminal" evidence="7">
    <location>
        <begin position="434"/>
        <end position="603"/>
    </location>
</feature>
<evidence type="ECO:0000256" key="1">
    <source>
        <dbReference type="ARBA" id="ARBA00001231"/>
    </source>
</evidence>
<evidence type="ECO:0000259" key="6">
    <source>
        <dbReference type="Pfam" id="PF00933"/>
    </source>
</evidence>
<dbReference type="GO" id="GO:0004563">
    <property type="term" value="F:beta-N-acetylhexosaminidase activity"/>
    <property type="evidence" value="ECO:0007669"/>
    <property type="project" value="UniProtKB-EC"/>
</dbReference>
<dbReference type="Gene3D" id="3.40.50.1700">
    <property type="entry name" value="Glycoside hydrolase family 3 C-terminal domain"/>
    <property type="match status" value="1"/>
</dbReference>
<gene>
    <name evidence="8" type="ORF">FHX42_004755</name>
</gene>
<dbReference type="Pfam" id="PF00933">
    <property type="entry name" value="Glyco_hydro_3"/>
    <property type="match status" value="1"/>
</dbReference>
<dbReference type="PANTHER" id="PTHR30480:SF13">
    <property type="entry name" value="BETA-HEXOSAMINIDASE"/>
    <property type="match status" value="1"/>
</dbReference>
<evidence type="ECO:0000256" key="5">
    <source>
        <dbReference type="ARBA" id="ARBA00023295"/>
    </source>
</evidence>
<name>A0A839E3B9_9PSEU</name>
<dbReference type="SUPFAM" id="SSF52279">
    <property type="entry name" value="Beta-D-glucan exohydrolase, C-terminal domain"/>
    <property type="match status" value="1"/>
</dbReference>
<dbReference type="GO" id="GO:0005975">
    <property type="term" value="P:carbohydrate metabolic process"/>
    <property type="evidence" value="ECO:0007669"/>
    <property type="project" value="InterPro"/>
</dbReference>
<feature type="domain" description="Glycoside hydrolase family 3 N-terminal" evidence="6">
    <location>
        <begin position="56"/>
        <end position="394"/>
    </location>
</feature>
<protein>
    <recommendedName>
        <fullName evidence="3">beta-N-acetylhexosaminidase</fullName>
        <ecNumber evidence="3">3.2.1.52</ecNumber>
    </recommendedName>
</protein>
<dbReference type="GO" id="GO:0009254">
    <property type="term" value="P:peptidoglycan turnover"/>
    <property type="evidence" value="ECO:0007669"/>
    <property type="project" value="TreeGrafter"/>
</dbReference>
<dbReference type="PANTHER" id="PTHR30480">
    <property type="entry name" value="BETA-HEXOSAMINIDASE-RELATED"/>
    <property type="match status" value="1"/>
</dbReference>
<dbReference type="AlphaFoldDB" id="A0A839E3B9"/>
<dbReference type="InterPro" id="IPR002772">
    <property type="entry name" value="Glyco_hydro_3_C"/>
</dbReference>
<dbReference type="EC" id="3.2.1.52" evidence="3"/>
<dbReference type="RefSeq" id="WP_182546555.1">
    <property type="nucleotide sequence ID" value="NZ_JACGWZ010000008.1"/>
</dbReference>
<keyword evidence="5 8" id="KW-0326">Glycosidase</keyword>
<evidence type="ECO:0000259" key="7">
    <source>
        <dbReference type="Pfam" id="PF01915"/>
    </source>
</evidence>
<dbReference type="FunFam" id="3.20.20.300:FF:000014">
    <property type="entry name" value="Beta-hexosaminidase, lipoprotein"/>
    <property type="match status" value="1"/>
</dbReference>
<accession>A0A839E3B9</accession>
<dbReference type="Gene3D" id="3.20.20.300">
    <property type="entry name" value="Glycoside hydrolase, family 3, N-terminal domain"/>
    <property type="match status" value="1"/>
</dbReference>
<dbReference type="InterPro" id="IPR050226">
    <property type="entry name" value="NagZ_Beta-hexosaminidase"/>
</dbReference>
<reference evidence="8 9" key="1">
    <citation type="submission" date="2020-07" db="EMBL/GenBank/DDBJ databases">
        <title>Sequencing the genomes of 1000 actinobacteria strains.</title>
        <authorList>
            <person name="Klenk H.-P."/>
        </authorList>
    </citation>
    <scope>NUCLEOTIDE SEQUENCE [LARGE SCALE GENOMIC DNA]</scope>
    <source>
        <strain evidence="8 9">DSM 45975</strain>
    </source>
</reference>
<proteinExistence type="inferred from homology"/>